<dbReference type="Proteomes" id="UP000322075">
    <property type="component" value="Segment"/>
</dbReference>
<accession>A0A5C1K5D5</accession>
<gene>
    <name evidence="1" type="ORF">Zuri_77</name>
</gene>
<keyword evidence="2" id="KW-1185">Reference proteome</keyword>
<reference evidence="1" key="1">
    <citation type="submission" date="2019-04" db="EMBL/GenBank/DDBJ databases">
        <authorList>
            <person name="Assadpour T."/>
            <person name="Ahmed J."/>
            <person name="Anderson S."/>
            <person name="Espinosa K."/>
            <person name="Gadsden T."/>
            <person name="Graham A."/>
            <person name="Hajjar W."/>
            <person name="Howard T."/>
            <person name="Lacafta O."/>
            <person name="Matney K."/>
            <person name="Matsen K."/>
            <person name="Osu J."/>
            <person name="Rupe E."/>
            <person name="Sang H."/>
            <person name="Wadi S."/>
            <person name="McNeal J."/>
            <person name="Temple L."/>
        </authorList>
    </citation>
    <scope>NUCLEOTIDE SEQUENCE [LARGE SCALE GENOMIC DNA]</scope>
</reference>
<evidence type="ECO:0000313" key="2">
    <source>
        <dbReference type="Proteomes" id="UP000322075"/>
    </source>
</evidence>
<protein>
    <submittedName>
        <fullName evidence="1">Structural protein</fullName>
    </submittedName>
</protein>
<dbReference type="EMBL" id="MK863032">
    <property type="protein sequence ID" value="QEM41170.1"/>
    <property type="molecule type" value="Genomic_DNA"/>
</dbReference>
<organism evidence="1 2">
    <name type="scientific">Pseudomonas phage Zuri</name>
    <dbReference type="NCBI Taxonomy" id="2604899"/>
    <lineage>
        <taxon>Viruses</taxon>
        <taxon>Duplodnaviria</taxon>
        <taxon>Heunggongvirae</taxon>
        <taxon>Uroviricota</taxon>
        <taxon>Caudoviricetes</taxon>
        <taxon>Schitoviridae</taxon>
        <taxon>Zurivirus</taxon>
        <taxon>Zurivirus zuri</taxon>
    </lineage>
</organism>
<proteinExistence type="predicted"/>
<name>A0A5C1K5D5_9CAUD</name>
<sequence>MLTIQDIQSQLASLFSGGNYQGNGATTFAAPSYTSPEVVGNTASFMGGGNTTGLSVPQGTPNATDALSGTGFGMNIPTAGLALGGLQALTGLIQGNKAMKLASDQFKFTKDITNTNLNNQIKSYNTALTDRLTSRAVAQGMSNEERDRLIAANSLSR</sequence>
<evidence type="ECO:0000313" key="1">
    <source>
        <dbReference type="EMBL" id="QEM41170.1"/>
    </source>
</evidence>